<keyword evidence="10 15" id="KW-0408">Iron</keyword>
<comment type="catalytic activity">
    <reaction evidence="13 15">
        <text>2 Fe(II)-[cytochrome] + nitrate + 2 H(+) = 2 Fe(III)-[cytochrome] + nitrite + H2O</text>
        <dbReference type="Rhea" id="RHEA:12909"/>
        <dbReference type="Rhea" id="RHEA-COMP:11777"/>
        <dbReference type="Rhea" id="RHEA-COMP:11778"/>
        <dbReference type="ChEBI" id="CHEBI:15377"/>
        <dbReference type="ChEBI" id="CHEBI:15378"/>
        <dbReference type="ChEBI" id="CHEBI:16301"/>
        <dbReference type="ChEBI" id="CHEBI:17632"/>
        <dbReference type="ChEBI" id="CHEBI:29033"/>
        <dbReference type="ChEBI" id="CHEBI:29034"/>
        <dbReference type="EC" id="1.9.6.1"/>
    </reaction>
</comment>
<keyword evidence="8 15" id="KW-0249">Electron transport</keyword>
<evidence type="ECO:0000256" key="2">
    <source>
        <dbReference type="ARBA" id="ARBA00022448"/>
    </source>
</evidence>
<comment type="similarity">
    <text evidence="1 15">Belongs to the prokaryotic molybdopterin-containing oxidoreductase family. NasA/NapA/NarB subfamily.</text>
</comment>
<dbReference type="EMBL" id="AP027080">
    <property type="protein sequence ID" value="BDU72301.1"/>
    <property type="molecule type" value="Genomic_DNA"/>
</dbReference>
<comment type="cofactor">
    <cofactor evidence="15">
        <name>[4Fe-4S] cluster</name>
        <dbReference type="ChEBI" id="CHEBI:49883"/>
    </cofactor>
    <text evidence="15">Binds 1 [4Fe-4S] cluster.</text>
</comment>
<feature type="binding site" evidence="15">
    <location>
        <position position="361"/>
    </location>
    <ligand>
        <name>Mo-bis(molybdopterin guanine dinucleotide)</name>
        <dbReference type="ChEBI" id="CHEBI:60539"/>
    </ligand>
</feature>
<sequence>MSKPLTRRDFLREGGLCATAATLASSPLAAAAVAKGAPRGPGIRWAKAPCRFCGVGCGVMVGTRQGRVVAVKGDDQHPGTKGLLCAKGYSLPAILTGGDRLTTPLIRKGGKLVKATWDEALDLVARRFKETLAAKGPEAVAIYGSGQWMITDGYAATKWFRAGMGSNNVEANARLCMASAVTGFMSTFGSDEPMGCFEDLALCDVLILWGNNMAEAHPVLFGQVLESKGANPAKRIVDLATRRTPTSDFADTHLLMAPQSDLAIANGIAHLLVKKGAVDKDFIARHVVFKRGKEQIGYGLADKSKFADEPKKATFEEYAAFLETYTPEHVAKVSGLSVAALEQLAGYFADPKLKVMSVWCMGVNQHSRGTWMNNLIYNLHLLTGKICKPGSTAYSITGQPSACGTVREVGDLAHRLPADMVVMNPEHRAIAARIWKVPVERINPKPGHHTVEMFRALDRGDITCMWIQVTNPFVSLPNVERYRKGARKDGRFIVVSDVYPTVTTDFADVVLPSAMWVEREGLFGNSDRRTQHWDQLAEPPKGCLPDDWQIIEVARRMGLGDLFPKDRATYVKELFEEYRQFTVGTGKDLGTFEELKAARGLRWPVVKGRETARRYVEGEDPFVKAGEGVSFYKNKADGGRAVVWLRPWEGPAEVPDAEYPLWFCTGRMLEHWHTGTMTRRVPQLNRAQPGGFLEIHPEDAKALGVADGGQVKVTSRRGSVTLPCRFAARGKVPRGTVYTSFFDESQLINAVTQDSICPISAEPDYKKCACRVEKA</sequence>
<feature type="binding site" evidence="15">
    <location>
        <position position="749"/>
    </location>
    <ligand>
        <name>Mo-bis(molybdopterin guanine dinucleotide)</name>
        <dbReference type="ChEBI" id="CHEBI:60539"/>
    </ligand>
</feature>
<evidence type="ECO:0000256" key="13">
    <source>
        <dbReference type="ARBA" id="ARBA00052176"/>
    </source>
</evidence>
<feature type="binding site" evidence="15">
    <location>
        <position position="365"/>
    </location>
    <ligand>
        <name>Mo-bis(molybdopterin guanine dinucleotide)</name>
        <dbReference type="ChEBI" id="CHEBI:60539"/>
    </ligand>
</feature>
<evidence type="ECO:0000313" key="18">
    <source>
        <dbReference type="Proteomes" id="UP001238179"/>
    </source>
</evidence>
<dbReference type="RefSeq" id="WP_316415215.1">
    <property type="nucleotide sequence ID" value="NZ_AP027080.1"/>
</dbReference>
<keyword evidence="6 15" id="KW-0732">Signal</keyword>
<feature type="binding site" evidence="15">
    <location>
        <position position="766"/>
    </location>
    <ligand>
        <name>Mo-bis(molybdopterin guanine dinucleotide)</name>
        <dbReference type="ChEBI" id="CHEBI:60539"/>
    </ligand>
</feature>
<evidence type="ECO:0000256" key="7">
    <source>
        <dbReference type="ARBA" id="ARBA00022764"/>
    </source>
</evidence>
<keyword evidence="11 15" id="KW-0411">Iron-sulfur</keyword>
<dbReference type="AlphaFoldDB" id="A0AA48GUZ1"/>
<dbReference type="PANTHER" id="PTHR43105">
    <property type="entry name" value="RESPIRATORY NITRATE REDUCTASE"/>
    <property type="match status" value="1"/>
</dbReference>
<dbReference type="PROSITE" id="PS51318">
    <property type="entry name" value="TAT"/>
    <property type="match status" value="1"/>
</dbReference>
<keyword evidence="18" id="KW-1185">Reference proteome</keyword>
<evidence type="ECO:0000256" key="5">
    <source>
        <dbReference type="ARBA" id="ARBA00022723"/>
    </source>
</evidence>
<evidence type="ECO:0000256" key="4">
    <source>
        <dbReference type="ARBA" id="ARBA00022505"/>
    </source>
</evidence>
<dbReference type="InterPro" id="IPR041957">
    <property type="entry name" value="CT_Nitrate-R-NapA-like"/>
</dbReference>
<dbReference type="GO" id="GO:0042128">
    <property type="term" value="P:nitrate assimilation"/>
    <property type="evidence" value="ECO:0007669"/>
    <property type="project" value="UniProtKB-UniRule"/>
</dbReference>
<dbReference type="SUPFAM" id="SSF50692">
    <property type="entry name" value="ADC-like"/>
    <property type="match status" value="1"/>
</dbReference>
<dbReference type="InterPro" id="IPR050123">
    <property type="entry name" value="Prok_molybdopt-oxidoreductase"/>
</dbReference>
<evidence type="ECO:0000259" key="16">
    <source>
        <dbReference type="PROSITE" id="PS51669"/>
    </source>
</evidence>
<comment type="function">
    <text evidence="15">Catalytic subunit of the nitrate reductase complex NapAB. Receives electrons from NapB and catalyzes the reduction of nitrate to nitrite.</text>
</comment>
<dbReference type="PROSITE" id="PS51669">
    <property type="entry name" value="4FE4S_MOW_BIS_MGD"/>
    <property type="match status" value="1"/>
</dbReference>
<dbReference type="GO" id="GO:0005506">
    <property type="term" value="F:iron ion binding"/>
    <property type="evidence" value="ECO:0007669"/>
    <property type="project" value="UniProtKB-UniRule"/>
</dbReference>
<evidence type="ECO:0000256" key="1">
    <source>
        <dbReference type="ARBA" id="ARBA00008747"/>
    </source>
</evidence>
<comment type="subcellular location">
    <subcellularLocation>
        <location evidence="15">Secreted</location>
    </subcellularLocation>
    <text evidence="15">Membrane-associated.</text>
</comment>
<dbReference type="FunFam" id="2.40.40.20:FF:000005">
    <property type="entry name" value="Periplasmic nitrate reductase"/>
    <property type="match status" value="1"/>
</dbReference>
<keyword evidence="5 15" id="KW-0479">Metal-binding</keyword>
<feature type="binding site" evidence="15">
    <location>
        <begin position="259"/>
        <end position="261"/>
    </location>
    <ligand>
        <name>Mo-bis(molybdopterin guanine dinucleotide)</name>
        <dbReference type="ChEBI" id="CHEBI:60539"/>
    </ligand>
</feature>
<dbReference type="GO" id="GO:0016020">
    <property type="term" value="C:membrane"/>
    <property type="evidence" value="ECO:0007669"/>
    <property type="project" value="TreeGrafter"/>
</dbReference>
<dbReference type="GO" id="GO:0043546">
    <property type="term" value="F:molybdopterin cofactor binding"/>
    <property type="evidence" value="ECO:0007669"/>
    <property type="project" value="InterPro"/>
</dbReference>
<dbReference type="Pfam" id="PF00384">
    <property type="entry name" value="Molybdopterin"/>
    <property type="match status" value="1"/>
</dbReference>
<evidence type="ECO:0000256" key="8">
    <source>
        <dbReference type="ARBA" id="ARBA00022982"/>
    </source>
</evidence>
<keyword evidence="9 15" id="KW-0560">Oxidoreductase</keyword>
<dbReference type="GO" id="GO:0006777">
    <property type="term" value="P:Mo-molybdopterin cofactor biosynthetic process"/>
    <property type="evidence" value="ECO:0007669"/>
    <property type="project" value="UniProtKB-UniRule"/>
</dbReference>
<feature type="binding site" evidence="15">
    <location>
        <position position="741"/>
    </location>
    <ligand>
        <name>substrate</name>
    </ligand>
</feature>
<dbReference type="GO" id="GO:0050140">
    <property type="term" value="F:nitrate reductase (cytochrome) activity"/>
    <property type="evidence" value="ECO:0007669"/>
    <property type="project" value="UniProtKB-EC"/>
</dbReference>
<evidence type="ECO:0000256" key="14">
    <source>
        <dbReference type="ARBA" id="ARBA00055000"/>
    </source>
</evidence>
<dbReference type="GO" id="GO:0030151">
    <property type="term" value="F:molybdenum ion binding"/>
    <property type="evidence" value="ECO:0007669"/>
    <property type="project" value="InterPro"/>
</dbReference>
<feature type="binding site" evidence="15">
    <location>
        <position position="85"/>
    </location>
    <ligand>
        <name>[4Fe-4S] cluster</name>
        <dbReference type="ChEBI" id="CHEBI:49883"/>
    </ligand>
</feature>
<reference evidence="18" key="1">
    <citation type="journal article" date="2023" name="Int. J. Syst. Evol. Microbiol.">
        <title>Mesoterricola silvestris gen. nov., sp. nov., Mesoterricola sediminis sp. nov., Geothrix oryzae sp. nov., Geothrix edaphica sp. nov., Geothrix rubra sp. nov., and Geothrix limicola sp. nov., six novel members of Acidobacteriota isolated from soils.</title>
        <authorList>
            <person name="Itoh H."/>
            <person name="Sugisawa Y."/>
            <person name="Mise K."/>
            <person name="Xu Z."/>
            <person name="Kuniyasu M."/>
            <person name="Ushijima N."/>
            <person name="Kawano K."/>
            <person name="Kobayashi E."/>
            <person name="Shiratori Y."/>
            <person name="Masuda Y."/>
            <person name="Senoo K."/>
        </authorList>
    </citation>
    <scope>NUCLEOTIDE SEQUENCE [LARGE SCALE GENOMIC DNA]</scope>
    <source>
        <strain evidence="18">W79</strain>
    </source>
</reference>
<dbReference type="InterPro" id="IPR006656">
    <property type="entry name" value="Mopterin_OxRdtase"/>
</dbReference>
<organism evidence="17 18">
    <name type="scientific">Mesoterricola silvestris</name>
    <dbReference type="NCBI Taxonomy" id="2927979"/>
    <lineage>
        <taxon>Bacteria</taxon>
        <taxon>Pseudomonadati</taxon>
        <taxon>Acidobacteriota</taxon>
        <taxon>Holophagae</taxon>
        <taxon>Holophagales</taxon>
        <taxon>Holophagaceae</taxon>
        <taxon>Mesoterricola</taxon>
    </lineage>
</organism>
<dbReference type="GO" id="GO:0005576">
    <property type="term" value="C:extracellular region"/>
    <property type="evidence" value="ECO:0007669"/>
    <property type="project" value="UniProtKB-SubCell"/>
</dbReference>
<dbReference type="Pfam" id="PF04879">
    <property type="entry name" value="Molybdop_Fe4S4"/>
    <property type="match status" value="1"/>
</dbReference>
<keyword evidence="4 15" id="KW-0500">Molybdenum</keyword>
<dbReference type="HAMAP" id="MF_01630">
    <property type="entry name" value="Nitrate_reduct_NapA"/>
    <property type="match status" value="1"/>
</dbReference>
<feature type="binding site" evidence="15">
    <location>
        <position position="471"/>
    </location>
    <ligand>
        <name>Mo-bis(molybdopterin guanine dinucleotide)</name>
        <dbReference type="ChEBI" id="CHEBI:60539"/>
    </ligand>
</feature>
<dbReference type="Gene3D" id="3.40.228.10">
    <property type="entry name" value="Dimethylsulfoxide Reductase, domain 2"/>
    <property type="match status" value="1"/>
</dbReference>
<dbReference type="Gene3D" id="3.30.200.210">
    <property type="match status" value="2"/>
</dbReference>
<feature type="domain" description="4Fe-4S Mo/W bis-MGD-type" evidence="16">
    <location>
        <begin position="43"/>
        <end position="99"/>
    </location>
</feature>
<dbReference type="GO" id="GO:0045333">
    <property type="term" value="P:cellular respiration"/>
    <property type="evidence" value="ECO:0007669"/>
    <property type="project" value="UniProtKB-ARBA"/>
</dbReference>
<dbReference type="InterPro" id="IPR006311">
    <property type="entry name" value="TAT_signal"/>
</dbReference>
<dbReference type="InterPro" id="IPR006963">
    <property type="entry name" value="Mopterin_OxRdtase_4Fe-4S_dom"/>
</dbReference>
<evidence type="ECO:0000313" key="17">
    <source>
        <dbReference type="EMBL" id="BDU72301.1"/>
    </source>
</evidence>
<feature type="binding site" evidence="15">
    <location>
        <position position="147"/>
    </location>
    <ligand>
        <name>Mo-bis(molybdopterin guanine dinucleotide)</name>
        <dbReference type="ChEBI" id="CHEBI:60539"/>
    </ligand>
</feature>
<dbReference type="CDD" id="cd02754">
    <property type="entry name" value="MopB_Nitrate-R-NapA-like"/>
    <property type="match status" value="1"/>
</dbReference>
<dbReference type="SUPFAM" id="SSF53706">
    <property type="entry name" value="Formate dehydrogenase/DMSO reductase, domains 1-3"/>
    <property type="match status" value="1"/>
</dbReference>
<dbReference type="Proteomes" id="UP001238179">
    <property type="component" value="Chromosome"/>
</dbReference>
<dbReference type="CDD" id="cd02791">
    <property type="entry name" value="MopB_CT_Nitrate-R-NapA-like"/>
    <property type="match status" value="1"/>
</dbReference>
<dbReference type="GO" id="GO:0009055">
    <property type="term" value="F:electron transfer activity"/>
    <property type="evidence" value="ECO:0007669"/>
    <property type="project" value="UniProtKB-UniRule"/>
</dbReference>
<name>A0AA48GUZ1_9BACT</name>
<feature type="binding site" evidence="15">
    <location>
        <position position="50"/>
    </location>
    <ligand>
        <name>[4Fe-4S] cluster</name>
        <dbReference type="ChEBI" id="CHEBI:49883"/>
    </ligand>
</feature>
<dbReference type="InterPro" id="IPR009010">
    <property type="entry name" value="Asp_de-COase-like_dom_sf"/>
</dbReference>
<feature type="binding site" evidence="15">
    <location>
        <position position="176"/>
    </location>
    <ligand>
        <name>Mo-bis(molybdopterin guanine dinucleotide)</name>
        <dbReference type="ChEBI" id="CHEBI:60539"/>
    </ligand>
</feature>
<comment type="PTM">
    <text evidence="15">Predicted to be exported by the Tat system. The position of the signal peptide cleavage has not been experimentally proven.</text>
</comment>
<dbReference type="SMART" id="SM00926">
    <property type="entry name" value="Molybdop_Fe4S4"/>
    <property type="match status" value="1"/>
</dbReference>
<evidence type="ECO:0000256" key="6">
    <source>
        <dbReference type="ARBA" id="ARBA00022729"/>
    </source>
</evidence>
<dbReference type="PROSITE" id="PS00551">
    <property type="entry name" value="MOLYBDOPTERIN_PROK_1"/>
    <property type="match status" value="1"/>
</dbReference>
<feature type="binding site" evidence="15">
    <location>
        <begin position="496"/>
        <end position="497"/>
    </location>
    <ligand>
        <name>Mo-bis(molybdopterin guanine dinucleotide)</name>
        <dbReference type="ChEBI" id="CHEBI:60539"/>
    </ligand>
</feature>
<dbReference type="Pfam" id="PF01568">
    <property type="entry name" value="Molydop_binding"/>
    <property type="match status" value="1"/>
</dbReference>
<evidence type="ECO:0000256" key="12">
    <source>
        <dbReference type="ARBA" id="ARBA00023063"/>
    </source>
</evidence>
<comment type="caution">
    <text evidence="15">Lacks conserved residue(s) required for the propagation of feature annotation.</text>
</comment>
<dbReference type="InterPro" id="IPR027467">
    <property type="entry name" value="MopterinOxRdtase_cofactor_BS"/>
</dbReference>
<dbReference type="Gene3D" id="3.40.50.740">
    <property type="match status" value="1"/>
</dbReference>
<dbReference type="KEGG" id="msil:METEAL_14750"/>
<evidence type="ECO:0000256" key="15">
    <source>
        <dbReference type="HAMAP-Rule" id="MF_01630"/>
    </source>
</evidence>
<protein>
    <recommendedName>
        <fullName evidence="15">Nitrate reductase</fullName>
        <ecNumber evidence="15">1.9.6.1</ecNumber>
    </recommendedName>
</protein>
<dbReference type="PANTHER" id="PTHR43105:SF11">
    <property type="entry name" value="PERIPLASMIC NITRATE REDUCTASE"/>
    <property type="match status" value="1"/>
</dbReference>
<gene>
    <name evidence="15" type="primary">napA</name>
    <name evidence="17" type="ORF">METEAL_14750</name>
</gene>
<feature type="binding site" evidence="15">
    <location>
        <position position="57"/>
    </location>
    <ligand>
        <name>[4Fe-4S] cluster</name>
        <dbReference type="ChEBI" id="CHEBI:49883"/>
    </ligand>
</feature>
<keyword evidence="3 15" id="KW-0004">4Fe-4S</keyword>
<accession>A0AA48GUZ1</accession>
<dbReference type="GO" id="GO:0009325">
    <property type="term" value="C:nitrate reductase complex"/>
    <property type="evidence" value="ECO:0007669"/>
    <property type="project" value="TreeGrafter"/>
</dbReference>
<keyword evidence="12 15" id="KW-0534">Nitrate assimilation</keyword>
<comment type="cofactor">
    <cofactor evidence="15">
        <name>Mo-bis(molybdopterin guanine dinucleotide)</name>
        <dbReference type="ChEBI" id="CHEBI:60539"/>
    </cofactor>
    <text evidence="15">Binds 1 molybdenum-bis(molybdopterin guanine dinucleotide) (Mo-bis-MGD) cofactor per subunit.</text>
</comment>
<dbReference type="InterPro" id="IPR006657">
    <property type="entry name" value="MoPterin_dinucl-bd_dom"/>
</dbReference>
<evidence type="ECO:0000256" key="11">
    <source>
        <dbReference type="ARBA" id="ARBA00023014"/>
    </source>
</evidence>
<dbReference type="GO" id="GO:0051539">
    <property type="term" value="F:4 iron, 4 sulfur cluster binding"/>
    <property type="evidence" value="ECO:0007669"/>
    <property type="project" value="UniProtKB-KW"/>
</dbReference>
<keyword evidence="7" id="KW-0574">Periplasm</keyword>
<dbReference type="EC" id="1.9.6.1" evidence="15"/>
<evidence type="ECO:0000256" key="10">
    <source>
        <dbReference type="ARBA" id="ARBA00023004"/>
    </source>
</evidence>
<dbReference type="Gene3D" id="2.40.40.20">
    <property type="match status" value="1"/>
</dbReference>
<feature type="binding site" evidence="15">
    <location>
        <position position="87"/>
    </location>
    <ligand>
        <name>Mo-bis(molybdopterin guanine dinucleotide)</name>
        <dbReference type="ChEBI" id="CHEBI:60539"/>
    </ligand>
</feature>
<keyword evidence="2 15" id="KW-0813">Transport</keyword>
<evidence type="ECO:0000256" key="9">
    <source>
        <dbReference type="ARBA" id="ARBA00023002"/>
    </source>
</evidence>
<feature type="binding site" evidence="15">
    <location>
        <position position="172"/>
    </location>
    <ligand>
        <name>Mo-bis(molybdopterin guanine dinucleotide)</name>
        <dbReference type="ChEBI" id="CHEBI:60539"/>
    </ligand>
</feature>
<feature type="binding site" evidence="15">
    <location>
        <position position="546"/>
    </location>
    <ligand>
        <name>Mo-bis(molybdopterin guanine dinucleotide)</name>
        <dbReference type="ChEBI" id="CHEBI:60539"/>
    </ligand>
</feature>
<comment type="function">
    <text evidence="14">Catalytic subunit of the periplasmic nitrate reductase complex NapAB. Receives electrons from NapB and catalyzes the reduction of nitrate to nitrite.</text>
</comment>
<proteinExistence type="inferred from homology"/>
<evidence type="ECO:0000256" key="3">
    <source>
        <dbReference type="ARBA" id="ARBA00022485"/>
    </source>
</evidence>
<feature type="binding site" evidence="15">
    <location>
        <position position="53"/>
    </location>
    <ligand>
        <name>[4Fe-4S] cluster</name>
        <dbReference type="ChEBI" id="CHEBI:49883"/>
    </ligand>
</feature>
<dbReference type="InterPro" id="IPR010051">
    <property type="entry name" value="Periplasm_NO3_reductase_lsu"/>
</dbReference>
<comment type="subunit">
    <text evidence="15">Component of the nitrate reductase NapAB complex composed of NapA and NapB.</text>
</comment>